<keyword evidence="1" id="KW-1133">Transmembrane helix</keyword>
<evidence type="ECO:0000256" key="1">
    <source>
        <dbReference type="SAM" id="Phobius"/>
    </source>
</evidence>
<evidence type="ECO:0000313" key="3">
    <source>
        <dbReference type="Proteomes" id="UP000316388"/>
    </source>
</evidence>
<protein>
    <submittedName>
        <fullName evidence="2">Uncharacterized protein</fullName>
    </submittedName>
</protein>
<feature type="transmembrane region" description="Helical" evidence="1">
    <location>
        <begin position="317"/>
        <end position="335"/>
    </location>
</feature>
<name>A0A554XPS4_9BURK</name>
<feature type="transmembrane region" description="Helical" evidence="1">
    <location>
        <begin position="178"/>
        <end position="202"/>
    </location>
</feature>
<reference evidence="2 3" key="1">
    <citation type="submission" date="2019-07" db="EMBL/GenBank/DDBJ databases">
        <title>Tepidimonas fonticaldi AT-A2 draft genome.</title>
        <authorList>
            <person name="Da Costa M.S."/>
            <person name="Froufe H.J.C."/>
            <person name="Egas C."/>
            <person name="Albuquerque L."/>
        </authorList>
    </citation>
    <scope>NUCLEOTIDE SEQUENCE [LARGE SCALE GENOMIC DNA]</scope>
    <source>
        <strain evidence="2 3">AT-A2</strain>
    </source>
</reference>
<proteinExistence type="predicted"/>
<evidence type="ECO:0000313" key="2">
    <source>
        <dbReference type="EMBL" id="TSE37792.1"/>
    </source>
</evidence>
<feature type="transmembrane region" description="Helical" evidence="1">
    <location>
        <begin position="396"/>
        <end position="413"/>
    </location>
</feature>
<dbReference type="EMBL" id="VJOO01000003">
    <property type="protein sequence ID" value="TSE37792.1"/>
    <property type="molecule type" value="Genomic_DNA"/>
</dbReference>
<feature type="transmembrane region" description="Helical" evidence="1">
    <location>
        <begin position="284"/>
        <end position="305"/>
    </location>
</feature>
<dbReference type="Proteomes" id="UP000316388">
    <property type="component" value="Unassembled WGS sequence"/>
</dbReference>
<feature type="transmembrane region" description="Helical" evidence="1">
    <location>
        <begin position="366"/>
        <end position="384"/>
    </location>
</feature>
<feature type="transmembrane region" description="Helical" evidence="1">
    <location>
        <begin position="98"/>
        <end position="119"/>
    </location>
</feature>
<keyword evidence="1" id="KW-0812">Transmembrane</keyword>
<feature type="transmembrane region" description="Helical" evidence="1">
    <location>
        <begin position="209"/>
        <end position="228"/>
    </location>
</feature>
<gene>
    <name evidence="2" type="ORF">Tfont_00444</name>
</gene>
<feature type="transmembrane region" description="Helical" evidence="1">
    <location>
        <begin position="154"/>
        <end position="172"/>
    </location>
</feature>
<organism evidence="2 3">
    <name type="scientific">Tepidimonas fonticaldi</name>
    <dbReference type="NCBI Taxonomy" id="1101373"/>
    <lineage>
        <taxon>Bacteria</taxon>
        <taxon>Pseudomonadati</taxon>
        <taxon>Pseudomonadota</taxon>
        <taxon>Betaproteobacteria</taxon>
        <taxon>Burkholderiales</taxon>
        <taxon>Tepidimonas</taxon>
    </lineage>
</organism>
<accession>A0A554XPS4</accession>
<sequence length="641" mass="69300">MGPLDDKAGTHRPGLEKGWAQHAGYGALAWTVWLLSHPYQGIWHDARIYLVLALNRLLPDAFVRDVWFAFGSQGDLTLFDEAYAALLRVLPPSEAAKAVAMAGGAVWLAGCLVLGARMLGWRCAAAYASLLAILNPSYDLGANLLFVNESFATARPYAMGLALAGMAAWIGGHRAAAGLLFAVALTLHPLMAIGGIACILVLALRDRVVLGLLLLTIAALAVGAWAGVPLLERMDPLWESLVRHTSAIVLPLEASEVGLDRNLWPIALLLLAGRLGAARHRRLYHAVAFVAVWCLLVALVVGLYYPAVLLAQAQVWRVSWLATVVALLAALDIIVTRPIPRRRAAAFGLTVSYLAAGSGLGSALLLAGYATLVAPSALTIVNAVWQTHCSERTRRLIIAAIVVWASVLAYFRFSGNLPTEIEWPLLGVKLEAPSFIAHKLLPALVFLGVWTLTPRIRVVSAWFLLGMALILWDQRTSATRTLEAGYLHDDQALLQALGIRRGDVVYWAGNDLGPWFTLVTAGYAQSVQGIGIVFARPHALTLYTRLRAIGDLSEGRNDTGSGEWSPFDLHAPIYHPSSLSGHGVRTLCADGALDHIIQHRAADGLPAHTIVRRRSHLGAMYVYHCARLRAQNQWPNLTSPD</sequence>
<feature type="transmembrane region" description="Helical" evidence="1">
    <location>
        <begin position="454"/>
        <end position="472"/>
    </location>
</feature>
<comment type="caution">
    <text evidence="2">The sequence shown here is derived from an EMBL/GenBank/DDBJ whole genome shotgun (WGS) entry which is preliminary data.</text>
</comment>
<dbReference type="AlphaFoldDB" id="A0A554XPS4"/>
<keyword evidence="1" id="KW-0472">Membrane</keyword>